<keyword evidence="3" id="KW-1185">Reference proteome</keyword>
<evidence type="ECO:0000313" key="2">
    <source>
        <dbReference type="EMBL" id="MEL1243457.1"/>
    </source>
</evidence>
<gene>
    <name evidence="2" type="ORF">AAEO56_04220</name>
</gene>
<comment type="caution">
    <text evidence="2">The sequence shown here is derived from an EMBL/GenBank/DDBJ whole genome shotgun (WGS) entry which is preliminary data.</text>
</comment>
<protein>
    <recommendedName>
        <fullName evidence="4">YD repeat-containing protein</fullName>
    </recommendedName>
</protein>
<sequence length="263" mass="29488">MKKVFAMAAIALFMMTSCSDDSSSSNNNNNNSDTVLLKKTIETSQEGTLTTTFTYDGNKLMREDYSDGGYLEYSYTNGHLADMKYYDAGNLLTDKDIFTYNSNGKLATYVEYHYPLEEGDEIWVEKSVYTYNPDGTISFKSFQGDEVSQTEPWYADATINLVNGNIISLMSTNAGQTTICTYDTKNSPYKNTVDFDAMALAFLNSDQMTESGINNVLTFDLGNGDVTESITYTYNSDNYPVTSDKTTSYFGAESHTNIQYFYE</sequence>
<feature type="chain" id="PRO_5045058920" description="YD repeat-containing protein" evidence="1">
    <location>
        <begin position="20"/>
        <end position="263"/>
    </location>
</feature>
<evidence type="ECO:0000256" key="1">
    <source>
        <dbReference type="SAM" id="SignalP"/>
    </source>
</evidence>
<organism evidence="2 3">
    <name type="scientific">Flavobacterium arundinis</name>
    <dbReference type="NCBI Taxonomy" id="3139143"/>
    <lineage>
        <taxon>Bacteria</taxon>
        <taxon>Pseudomonadati</taxon>
        <taxon>Bacteroidota</taxon>
        <taxon>Flavobacteriia</taxon>
        <taxon>Flavobacteriales</taxon>
        <taxon>Flavobacteriaceae</taxon>
        <taxon>Flavobacterium</taxon>
    </lineage>
</organism>
<reference evidence="2 3" key="1">
    <citation type="submission" date="2024-04" db="EMBL/GenBank/DDBJ databases">
        <title>Flavobacterium sp. DGU11 16S ribosomal RNA gene Genome sequencing and assembly.</title>
        <authorList>
            <person name="Park S."/>
        </authorList>
    </citation>
    <scope>NUCLEOTIDE SEQUENCE [LARGE SCALE GENOMIC DNA]</scope>
    <source>
        <strain evidence="2 3">DGU11</strain>
    </source>
</reference>
<feature type="signal peptide" evidence="1">
    <location>
        <begin position="1"/>
        <end position="19"/>
    </location>
</feature>
<accession>A0ABU9HV62</accession>
<keyword evidence="1" id="KW-0732">Signal</keyword>
<name>A0ABU9HV62_9FLAO</name>
<dbReference type="PROSITE" id="PS51257">
    <property type="entry name" value="PROKAR_LIPOPROTEIN"/>
    <property type="match status" value="1"/>
</dbReference>
<proteinExistence type="predicted"/>
<dbReference type="Proteomes" id="UP001464555">
    <property type="component" value="Unassembled WGS sequence"/>
</dbReference>
<dbReference type="RefSeq" id="WP_341695776.1">
    <property type="nucleotide sequence ID" value="NZ_JBBYHR010000002.1"/>
</dbReference>
<evidence type="ECO:0000313" key="3">
    <source>
        <dbReference type="Proteomes" id="UP001464555"/>
    </source>
</evidence>
<dbReference type="EMBL" id="JBBYHR010000002">
    <property type="protein sequence ID" value="MEL1243457.1"/>
    <property type="molecule type" value="Genomic_DNA"/>
</dbReference>
<evidence type="ECO:0008006" key="4">
    <source>
        <dbReference type="Google" id="ProtNLM"/>
    </source>
</evidence>